<reference evidence="1 2" key="1">
    <citation type="journal article" date="2023" name="Microbiol. Resour. Announc.">
        <title>Complete Genome Sequence of Mycobacterium wuenschmanii, a novel Nontuberculous Mycobacterium Isolated from a captive population of Amazon Milk Frogs.</title>
        <authorList>
            <person name="Hicks J."/>
            <person name="Zeineldin M."/>
            <person name="Ward H."/>
            <person name="Wuenschmann A."/>
            <person name="Camp P."/>
            <person name="Farrell D."/>
            <person name="Lehman K."/>
            <person name="Thacker T."/>
            <person name="Cuthbert E."/>
        </authorList>
    </citation>
    <scope>NUCLEOTIDE SEQUENCE [LARGE SCALE GENOMIC DNA]</scope>
    <source>
        <strain evidence="1 2">Wuenschmanii</strain>
    </source>
</reference>
<organism evidence="1 2">
    <name type="scientific">Candidatus Mycobacterium wuenschmannii</name>
    <dbReference type="NCBI Taxonomy" id="3027808"/>
    <lineage>
        <taxon>Bacteria</taxon>
        <taxon>Bacillati</taxon>
        <taxon>Actinomycetota</taxon>
        <taxon>Actinomycetes</taxon>
        <taxon>Mycobacteriales</taxon>
        <taxon>Mycobacteriaceae</taxon>
        <taxon>Mycobacterium</taxon>
    </lineage>
</organism>
<sequence length="138" mass="14477">MASFAATAGIGLVACDTAHTADGPASGEVAVQQNGHQLARLTLVQLQHLPQADIATPQSRGAKIQRGPTVRTVLAAAGAQRVHSVRVEGRDTPQTLAAAELTEKLILCVTKRQTLKLAGTDLGVERWVRDVSTLVVNP</sequence>
<dbReference type="RefSeq" id="WP_285185651.1">
    <property type="nucleotide sequence ID" value="NZ_CP126981.1"/>
</dbReference>
<gene>
    <name evidence="1" type="ORF">PT015_15860</name>
</gene>
<dbReference type="Proteomes" id="UP001236585">
    <property type="component" value="Chromosome"/>
</dbReference>
<dbReference type="EMBL" id="CP126981">
    <property type="protein sequence ID" value="WIM86377.1"/>
    <property type="molecule type" value="Genomic_DNA"/>
</dbReference>
<accession>A0ABY8VW27</accession>
<proteinExistence type="predicted"/>
<name>A0ABY8VW27_9MYCO</name>
<protein>
    <submittedName>
        <fullName evidence="1">Uncharacterized protein</fullName>
    </submittedName>
</protein>
<keyword evidence="2" id="KW-1185">Reference proteome</keyword>
<evidence type="ECO:0000313" key="1">
    <source>
        <dbReference type="EMBL" id="WIM86377.1"/>
    </source>
</evidence>
<evidence type="ECO:0000313" key="2">
    <source>
        <dbReference type="Proteomes" id="UP001236585"/>
    </source>
</evidence>